<keyword evidence="3" id="KW-1185">Reference proteome</keyword>
<dbReference type="EMBL" id="JH159151">
    <property type="protein sequence ID" value="EGZ28657.1"/>
    <property type="molecule type" value="Genomic_DNA"/>
</dbReference>
<feature type="signal peptide" evidence="1">
    <location>
        <begin position="1"/>
        <end position="20"/>
    </location>
</feature>
<gene>
    <name evidence="2" type="ORF">PHYSODRAFT_468362</name>
</gene>
<feature type="chain" id="PRO_5003471334" evidence="1">
    <location>
        <begin position="21"/>
        <end position="174"/>
    </location>
</feature>
<evidence type="ECO:0000256" key="1">
    <source>
        <dbReference type="SAM" id="SignalP"/>
    </source>
</evidence>
<organism evidence="2 3">
    <name type="scientific">Phytophthora sojae (strain P6497)</name>
    <name type="common">Soybean stem and root rot agent</name>
    <name type="synonym">Phytophthora megasperma f. sp. glycines</name>
    <dbReference type="NCBI Taxonomy" id="1094619"/>
    <lineage>
        <taxon>Eukaryota</taxon>
        <taxon>Sar</taxon>
        <taxon>Stramenopiles</taxon>
        <taxon>Oomycota</taxon>
        <taxon>Peronosporomycetes</taxon>
        <taxon>Peronosporales</taxon>
        <taxon>Peronosporaceae</taxon>
        <taxon>Phytophthora</taxon>
    </lineage>
</organism>
<evidence type="ECO:0000313" key="2">
    <source>
        <dbReference type="EMBL" id="EGZ28657.1"/>
    </source>
</evidence>
<dbReference type="GeneID" id="20653686"/>
<dbReference type="RefSeq" id="XP_009515932.1">
    <property type="nucleotide sequence ID" value="XM_009517637.1"/>
</dbReference>
<keyword evidence="1" id="KW-0732">Signal</keyword>
<evidence type="ECO:0000313" key="3">
    <source>
        <dbReference type="Proteomes" id="UP000002640"/>
    </source>
</evidence>
<reference evidence="2 3" key="1">
    <citation type="journal article" date="2006" name="Science">
        <title>Phytophthora genome sequences uncover evolutionary origins and mechanisms of pathogenesis.</title>
        <authorList>
            <person name="Tyler B.M."/>
            <person name="Tripathy S."/>
            <person name="Zhang X."/>
            <person name="Dehal P."/>
            <person name="Jiang R.H."/>
            <person name="Aerts A."/>
            <person name="Arredondo F.D."/>
            <person name="Baxter L."/>
            <person name="Bensasson D."/>
            <person name="Beynon J.L."/>
            <person name="Chapman J."/>
            <person name="Damasceno C.M."/>
            <person name="Dorrance A.E."/>
            <person name="Dou D."/>
            <person name="Dickerman A.W."/>
            <person name="Dubchak I.L."/>
            <person name="Garbelotto M."/>
            <person name="Gijzen M."/>
            <person name="Gordon S.G."/>
            <person name="Govers F."/>
            <person name="Grunwald N.J."/>
            <person name="Huang W."/>
            <person name="Ivors K.L."/>
            <person name="Jones R.W."/>
            <person name="Kamoun S."/>
            <person name="Krampis K."/>
            <person name="Lamour K.H."/>
            <person name="Lee M.K."/>
            <person name="McDonald W.H."/>
            <person name="Medina M."/>
            <person name="Meijer H.J."/>
            <person name="Nordberg E.K."/>
            <person name="Maclean D.J."/>
            <person name="Ospina-Giraldo M.D."/>
            <person name="Morris P.F."/>
            <person name="Phuntumart V."/>
            <person name="Putnam N.H."/>
            <person name="Rash S."/>
            <person name="Rose J.K."/>
            <person name="Sakihama Y."/>
            <person name="Salamov A.A."/>
            <person name="Savidor A."/>
            <person name="Scheuring C.F."/>
            <person name="Smith B.M."/>
            <person name="Sobral B.W."/>
            <person name="Terry A."/>
            <person name="Torto-Alalibo T.A."/>
            <person name="Win J."/>
            <person name="Xu Z."/>
            <person name="Zhang H."/>
            <person name="Grigoriev I.V."/>
            <person name="Rokhsar D.S."/>
            <person name="Boore J.L."/>
        </authorList>
    </citation>
    <scope>NUCLEOTIDE SEQUENCE [LARGE SCALE GENOMIC DNA]</scope>
    <source>
        <strain evidence="2 3">P6497</strain>
    </source>
</reference>
<sequence>MFPALASDSSLLLVLKLCLASLVFRSDFLLSQLPGTSIFRSKDLREQLRSRLVQVDSPWMTATGIPPQVVMFGLQEEIRVTVCALPESMAARFAQLLEENGICGGGVTQQQLEATLRRVMGENNQTQQQNAASRPGGDAPRTTVYFWPSDGKLHTLPESFEFPSTDVLHAWHLW</sequence>
<dbReference type="Proteomes" id="UP000002640">
    <property type="component" value="Unassembled WGS sequence"/>
</dbReference>
<name>G4YPR0_PHYSP</name>
<dbReference type="KEGG" id="psoj:PHYSODRAFT_468362"/>
<protein>
    <submittedName>
        <fullName evidence="2">Uncharacterized protein</fullName>
    </submittedName>
</protein>
<proteinExistence type="predicted"/>
<accession>G4YPR0</accession>
<dbReference type="AlphaFoldDB" id="G4YPR0"/>
<dbReference type="InParanoid" id="G4YPR0"/>